<sequence length="277" mass="32854">MKYEKISPTDNYPYKIFSFHSKSSDRLIPPHWHESLELLFCFSGELEVIFAGQTYHLKAKEFIIINSNHVHSTRSPVLGECLVIQVPLEYLQRITEEQYLKKFLFKAIPEQKNSEALECLLFIYQNFSSNELVNHLYVKAKIYELLAILCESNTFSSSNIYEIKSFKYLEKMKVVNQYIQDHYAQNLMIEEVAKIFNYNPSYFSRFYKKFMGITFTEYLNSIRLDAAYKEMRDTDKTILEIGLNNGFATNKTFYNVFRNKFGMSPQKFRKQFLKKSN</sequence>
<dbReference type="Gene3D" id="1.10.10.60">
    <property type="entry name" value="Homeodomain-like"/>
    <property type="match status" value="2"/>
</dbReference>
<proteinExistence type="predicted"/>
<evidence type="ECO:0000313" key="6">
    <source>
        <dbReference type="Proteomes" id="UP000664495"/>
    </source>
</evidence>
<feature type="domain" description="HTH araC/xylS-type" evidence="4">
    <location>
        <begin position="173"/>
        <end position="271"/>
    </location>
</feature>
<dbReference type="InterPro" id="IPR014710">
    <property type="entry name" value="RmlC-like_jellyroll"/>
</dbReference>
<dbReference type="SMART" id="SM00342">
    <property type="entry name" value="HTH_ARAC"/>
    <property type="match status" value="1"/>
</dbReference>
<evidence type="ECO:0000256" key="1">
    <source>
        <dbReference type="ARBA" id="ARBA00023015"/>
    </source>
</evidence>
<reference evidence="5 6" key="1">
    <citation type="submission" date="2021-03" db="EMBL/GenBank/DDBJ databases">
        <title>Enterococcal diversity collection.</title>
        <authorList>
            <person name="Gilmore M.S."/>
            <person name="Schwartzman J."/>
            <person name="Van Tyne D."/>
            <person name="Martin M."/>
            <person name="Earl A.M."/>
            <person name="Manson A.L."/>
            <person name="Straub T."/>
            <person name="Salamzade R."/>
            <person name="Saavedra J."/>
            <person name="Lebreton F."/>
            <person name="Prichula J."/>
            <person name="Schaufler K."/>
            <person name="Gaca A."/>
            <person name="Sgardioli B."/>
            <person name="Wagenaar J."/>
            <person name="Strong T."/>
        </authorList>
    </citation>
    <scope>NUCLEOTIDE SEQUENCE [LARGE SCALE GENOMIC DNA]</scope>
    <source>
        <strain evidence="5 6">MJM16</strain>
    </source>
</reference>
<dbReference type="SUPFAM" id="SSF51215">
    <property type="entry name" value="Regulatory protein AraC"/>
    <property type="match status" value="1"/>
</dbReference>
<evidence type="ECO:0000259" key="4">
    <source>
        <dbReference type="PROSITE" id="PS01124"/>
    </source>
</evidence>
<evidence type="ECO:0000313" key="5">
    <source>
        <dbReference type="EMBL" id="MBO0453357.1"/>
    </source>
</evidence>
<dbReference type="Pfam" id="PF12833">
    <property type="entry name" value="HTH_18"/>
    <property type="match status" value="1"/>
</dbReference>
<protein>
    <submittedName>
        <fullName evidence="5">Helix-turn-helix transcriptional regulator</fullName>
    </submittedName>
</protein>
<dbReference type="InterPro" id="IPR018060">
    <property type="entry name" value="HTH_AraC"/>
</dbReference>
<keyword evidence="2" id="KW-0238">DNA-binding</keyword>
<dbReference type="PROSITE" id="PS01124">
    <property type="entry name" value="HTH_ARAC_FAMILY_2"/>
    <property type="match status" value="1"/>
</dbReference>
<dbReference type="SUPFAM" id="SSF46689">
    <property type="entry name" value="Homeodomain-like"/>
    <property type="match status" value="2"/>
</dbReference>
<dbReference type="InterPro" id="IPR037923">
    <property type="entry name" value="HTH-like"/>
</dbReference>
<keyword evidence="6" id="KW-1185">Reference proteome</keyword>
<evidence type="ECO:0000256" key="2">
    <source>
        <dbReference type="ARBA" id="ARBA00023125"/>
    </source>
</evidence>
<dbReference type="EMBL" id="JAFLVR010000032">
    <property type="protein sequence ID" value="MBO0453357.1"/>
    <property type="molecule type" value="Genomic_DNA"/>
</dbReference>
<gene>
    <name evidence="5" type="ORF">JZO85_13915</name>
</gene>
<dbReference type="Gene3D" id="2.60.120.10">
    <property type="entry name" value="Jelly Rolls"/>
    <property type="match status" value="1"/>
</dbReference>
<comment type="caution">
    <text evidence="5">The sequence shown here is derived from an EMBL/GenBank/DDBJ whole genome shotgun (WGS) entry which is preliminary data.</text>
</comment>
<evidence type="ECO:0000256" key="3">
    <source>
        <dbReference type="ARBA" id="ARBA00023163"/>
    </source>
</evidence>
<dbReference type="PANTHER" id="PTHR43280:SF2">
    <property type="entry name" value="HTH-TYPE TRANSCRIPTIONAL REGULATOR EXSA"/>
    <property type="match status" value="1"/>
</dbReference>
<keyword evidence="1" id="KW-0805">Transcription regulation</keyword>
<keyword evidence="3" id="KW-0804">Transcription</keyword>
<dbReference type="Proteomes" id="UP000664495">
    <property type="component" value="Unassembled WGS sequence"/>
</dbReference>
<dbReference type="Pfam" id="PF02311">
    <property type="entry name" value="AraC_binding"/>
    <property type="match status" value="1"/>
</dbReference>
<accession>A0ABS3HIS3</accession>
<dbReference type="RefSeq" id="WP_207109134.1">
    <property type="nucleotide sequence ID" value="NZ_JAFLVR010000032.1"/>
</dbReference>
<name>A0ABS3HIS3_9ENTE</name>
<dbReference type="InterPro" id="IPR009057">
    <property type="entry name" value="Homeodomain-like_sf"/>
</dbReference>
<dbReference type="CDD" id="cd02209">
    <property type="entry name" value="cupin_XRE_C"/>
    <property type="match status" value="1"/>
</dbReference>
<dbReference type="PANTHER" id="PTHR43280">
    <property type="entry name" value="ARAC-FAMILY TRANSCRIPTIONAL REGULATOR"/>
    <property type="match status" value="1"/>
</dbReference>
<dbReference type="InterPro" id="IPR003313">
    <property type="entry name" value="AraC-bd"/>
</dbReference>
<organism evidence="5 6">
    <name type="scientific">Candidatus Enterococcus murrayae</name>
    <dbReference type="NCBI Taxonomy" id="2815321"/>
    <lineage>
        <taxon>Bacteria</taxon>
        <taxon>Bacillati</taxon>
        <taxon>Bacillota</taxon>
        <taxon>Bacilli</taxon>
        <taxon>Lactobacillales</taxon>
        <taxon>Enterococcaceae</taxon>
        <taxon>Enterococcus</taxon>
    </lineage>
</organism>